<evidence type="ECO:0000313" key="2">
    <source>
        <dbReference type="Proteomes" id="UP000054308"/>
    </source>
</evidence>
<protein>
    <submittedName>
        <fullName evidence="1">Uncharacterized protein</fullName>
    </submittedName>
</protein>
<keyword evidence="2" id="KW-1185">Reference proteome</keyword>
<evidence type="ECO:0000313" key="1">
    <source>
        <dbReference type="EMBL" id="KFO96024.1"/>
    </source>
</evidence>
<dbReference type="Proteomes" id="UP000054308">
    <property type="component" value="Unassembled WGS sequence"/>
</dbReference>
<accession>A0A091HLE0</accession>
<gene>
    <name evidence="1" type="ORF">N300_13129</name>
</gene>
<proteinExistence type="predicted"/>
<organism evidence="1 2">
    <name type="scientific">Calypte anna</name>
    <name type="common">Anna's hummingbird</name>
    <name type="synonym">Archilochus anna</name>
    <dbReference type="NCBI Taxonomy" id="9244"/>
    <lineage>
        <taxon>Eukaryota</taxon>
        <taxon>Metazoa</taxon>
        <taxon>Chordata</taxon>
        <taxon>Craniata</taxon>
        <taxon>Vertebrata</taxon>
        <taxon>Euteleostomi</taxon>
        <taxon>Archelosauria</taxon>
        <taxon>Archosauria</taxon>
        <taxon>Dinosauria</taxon>
        <taxon>Saurischia</taxon>
        <taxon>Theropoda</taxon>
        <taxon>Coelurosauria</taxon>
        <taxon>Aves</taxon>
        <taxon>Neognathae</taxon>
        <taxon>Neoaves</taxon>
        <taxon>Strisores</taxon>
        <taxon>Apodiformes</taxon>
        <taxon>Trochilidae</taxon>
        <taxon>Calypte</taxon>
    </lineage>
</organism>
<sequence>LAAEAVEGASLPLQGVHYVHSCHRLPLGMLGVRHSIADHVLQEHLQHPARLFVDQPRDALHTATPSKATDGWLGDALDVVPQHLTVALSASLAEPLPALA</sequence>
<dbReference type="EMBL" id="KL217504">
    <property type="protein sequence ID" value="KFO96024.1"/>
    <property type="molecule type" value="Genomic_DNA"/>
</dbReference>
<dbReference type="AlphaFoldDB" id="A0A091HLE0"/>
<feature type="non-terminal residue" evidence="1">
    <location>
        <position position="100"/>
    </location>
</feature>
<name>A0A091HLE0_CALAN</name>
<feature type="non-terminal residue" evidence="1">
    <location>
        <position position="1"/>
    </location>
</feature>
<reference evidence="1 2" key="1">
    <citation type="submission" date="2014-04" db="EMBL/GenBank/DDBJ databases">
        <title>Genome evolution of avian class.</title>
        <authorList>
            <person name="Zhang G."/>
            <person name="Li C."/>
        </authorList>
    </citation>
    <scope>NUCLEOTIDE SEQUENCE [LARGE SCALE GENOMIC DNA]</scope>
    <source>
        <strain evidence="1">BGI_N300</strain>
    </source>
</reference>
<dbReference type="STRING" id="9244.A0A091HLE0"/>